<evidence type="ECO:0000313" key="1">
    <source>
        <dbReference type="EMBL" id="KAL0571860.1"/>
    </source>
</evidence>
<reference evidence="1 2" key="1">
    <citation type="submission" date="2024-02" db="EMBL/GenBank/DDBJ databases">
        <title>A draft genome for the cacao thread blight pathogen Marasmius crinis-equi.</title>
        <authorList>
            <person name="Cohen S.P."/>
            <person name="Baruah I.K."/>
            <person name="Amoako-Attah I."/>
            <person name="Bukari Y."/>
            <person name="Meinhardt L.W."/>
            <person name="Bailey B.A."/>
        </authorList>
    </citation>
    <scope>NUCLEOTIDE SEQUENCE [LARGE SCALE GENOMIC DNA]</scope>
    <source>
        <strain evidence="1 2">GH-76</strain>
    </source>
</reference>
<name>A0ABR3F9A4_9AGAR</name>
<organism evidence="1 2">
    <name type="scientific">Marasmius crinis-equi</name>
    <dbReference type="NCBI Taxonomy" id="585013"/>
    <lineage>
        <taxon>Eukaryota</taxon>
        <taxon>Fungi</taxon>
        <taxon>Dikarya</taxon>
        <taxon>Basidiomycota</taxon>
        <taxon>Agaricomycotina</taxon>
        <taxon>Agaricomycetes</taxon>
        <taxon>Agaricomycetidae</taxon>
        <taxon>Agaricales</taxon>
        <taxon>Marasmiineae</taxon>
        <taxon>Marasmiaceae</taxon>
        <taxon>Marasmius</taxon>
    </lineage>
</organism>
<dbReference type="EMBL" id="JBAHYK010000705">
    <property type="protein sequence ID" value="KAL0571860.1"/>
    <property type="molecule type" value="Genomic_DNA"/>
</dbReference>
<keyword evidence="2" id="KW-1185">Reference proteome</keyword>
<evidence type="ECO:0008006" key="3">
    <source>
        <dbReference type="Google" id="ProtNLM"/>
    </source>
</evidence>
<gene>
    <name evidence="1" type="ORF">V5O48_010098</name>
</gene>
<evidence type="ECO:0000313" key="2">
    <source>
        <dbReference type="Proteomes" id="UP001465976"/>
    </source>
</evidence>
<sequence>MILPVFPLEIWENILLRNPGRGVLAVMRASKALHRASQHAFLSDIHWKDMDGFITNNNQLWSKIKDNTLATIPRAVTIGRPLTIDNPIKWDKIWPTLQTFVNLSRLTIHDIQFPLHDIFLFLESLPQLESLSMSRIRHNSLLPPSRGPTRSTYTDSLCKLVVKHLIMDNRLSDGDMGFFCVAELLARPGLEEVELTMDTFADVIGAFDMLGGLFSPSLTCLNAQSPTFTLTDDELFQDDWCRMIQCSLQRCAPVLQYLRLWSAAHPVDAPPPLHLPALVEYICPHEMLAGLTFPSSIAMIWVPAPVVMASIPFRMSRRLSACSGSAHLRFLSVLRWSASDTRIELIFDLFPVLEELSIELSSPLSKAFTVGLVAKGDEVSPGSLDPMCLEPP</sequence>
<accession>A0ABR3F9A4</accession>
<dbReference type="Proteomes" id="UP001465976">
    <property type="component" value="Unassembled WGS sequence"/>
</dbReference>
<comment type="caution">
    <text evidence="1">The sequence shown here is derived from an EMBL/GenBank/DDBJ whole genome shotgun (WGS) entry which is preliminary data.</text>
</comment>
<proteinExistence type="predicted"/>
<protein>
    <recommendedName>
        <fullName evidence="3">F-box domain-containing protein</fullName>
    </recommendedName>
</protein>